<dbReference type="Proteomes" id="UP000051863">
    <property type="component" value="Unassembled WGS sequence"/>
</dbReference>
<evidence type="ECO:0000313" key="2">
    <source>
        <dbReference type="EMBL" id="KRG72612.1"/>
    </source>
</evidence>
<name>A0A0R0D3Z5_9GAMM</name>
<reference evidence="2 3" key="1">
    <citation type="submission" date="2015-05" db="EMBL/GenBank/DDBJ databases">
        <title>Genome sequencing and analysis of members of genus Stenotrophomonas.</title>
        <authorList>
            <person name="Patil P.P."/>
            <person name="Midha S."/>
            <person name="Patil P.B."/>
        </authorList>
    </citation>
    <scope>NUCLEOTIDE SEQUENCE [LARGE SCALE GENOMIC DNA]</scope>
    <source>
        <strain evidence="2 3">DSM 18941</strain>
    </source>
</reference>
<proteinExistence type="predicted"/>
<dbReference type="AlphaFoldDB" id="A0A0R0D3Z5"/>
<keyword evidence="1" id="KW-1133">Transmembrane helix</keyword>
<accession>A0A0R0D3Z5</accession>
<keyword evidence="1" id="KW-0812">Transmembrane</keyword>
<feature type="transmembrane region" description="Helical" evidence="1">
    <location>
        <begin position="81"/>
        <end position="100"/>
    </location>
</feature>
<comment type="caution">
    <text evidence="2">The sequence shown here is derived from an EMBL/GenBank/DDBJ whole genome shotgun (WGS) entry which is preliminary data.</text>
</comment>
<gene>
    <name evidence="2" type="ORF">ABB27_00230</name>
</gene>
<evidence type="ECO:0000313" key="3">
    <source>
        <dbReference type="Proteomes" id="UP000051863"/>
    </source>
</evidence>
<organism evidence="2 3">
    <name type="scientific">Stenotrophomonas terrae</name>
    <dbReference type="NCBI Taxonomy" id="405446"/>
    <lineage>
        <taxon>Bacteria</taxon>
        <taxon>Pseudomonadati</taxon>
        <taxon>Pseudomonadota</taxon>
        <taxon>Gammaproteobacteria</taxon>
        <taxon>Lysobacterales</taxon>
        <taxon>Lysobacteraceae</taxon>
        <taxon>Stenotrophomonas</taxon>
    </lineage>
</organism>
<evidence type="ECO:0000256" key="1">
    <source>
        <dbReference type="SAM" id="Phobius"/>
    </source>
</evidence>
<protein>
    <submittedName>
        <fullName evidence="2">Uncharacterized protein</fullName>
    </submittedName>
</protein>
<dbReference type="PATRIC" id="fig|405446.3.peg.750"/>
<dbReference type="RefSeq" id="WP_057626095.1">
    <property type="nucleotide sequence ID" value="NZ_LDJJ01000002.1"/>
</dbReference>
<dbReference type="OrthoDB" id="6051505at2"/>
<keyword evidence="3" id="KW-1185">Reference proteome</keyword>
<sequence length="103" mass="11501">MDAGLLVFGLAFAAFVLAAMLKGYLFLAVVQPGLQARGVPVDEGRLAFRGSFGRYTRDYLVLLDEVERRQPVNRWIARLQWWVPVLGVLMAASALFSSWLTGR</sequence>
<dbReference type="EMBL" id="LDJJ01000002">
    <property type="protein sequence ID" value="KRG72612.1"/>
    <property type="molecule type" value="Genomic_DNA"/>
</dbReference>
<keyword evidence="1" id="KW-0472">Membrane</keyword>